<name>A0A7D5Z6K2_9HYPO</name>
<protein>
    <submittedName>
        <fullName evidence="2">Uncharacterized protein</fullName>
    </submittedName>
</protein>
<dbReference type="AlphaFoldDB" id="A0A7D5Z6K2"/>
<dbReference type="EMBL" id="CP058938">
    <property type="protein sequence ID" value="QLI74325.1"/>
    <property type="molecule type" value="Genomic_DNA"/>
</dbReference>
<dbReference type="KEGG" id="mbrn:90968236"/>
<accession>A0A7D5Z6K2</accession>
<keyword evidence="3" id="KW-1185">Reference proteome</keyword>
<keyword evidence="1" id="KW-0732">Signal</keyword>
<feature type="chain" id="PRO_5028823631" evidence="1">
    <location>
        <begin position="18"/>
        <end position="162"/>
    </location>
</feature>
<dbReference type="OrthoDB" id="10492534at2759"/>
<proteinExistence type="predicted"/>
<dbReference type="Proteomes" id="UP000510686">
    <property type="component" value="Chromosome 7"/>
</dbReference>
<evidence type="ECO:0000313" key="3">
    <source>
        <dbReference type="Proteomes" id="UP000510686"/>
    </source>
</evidence>
<evidence type="ECO:0000256" key="1">
    <source>
        <dbReference type="SAM" id="SignalP"/>
    </source>
</evidence>
<gene>
    <name evidence="2" type="ORF">G6M90_00g108320</name>
</gene>
<evidence type="ECO:0000313" key="2">
    <source>
        <dbReference type="EMBL" id="QLI74325.1"/>
    </source>
</evidence>
<dbReference type="GeneID" id="90968236"/>
<sequence>MKNVVLVGLFLAGSTLAMPCNSPSSSQDKPATEVNSVNLDLCEKRMLEYLQTNSDGCKEIPCADSDSTALVLTAMIDCLIRKEPNSLQDGDPDFDRDFDCVIEASESAAKCIQEKPPSNSSTYRFDPSGKQVATDENLRVARQCSQQAIPGYKQCLAAGEQL</sequence>
<dbReference type="RefSeq" id="XP_065987870.1">
    <property type="nucleotide sequence ID" value="XM_066131750.1"/>
</dbReference>
<reference evidence="2 3" key="1">
    <citation type="submission" date="2020-07" db="EMBL/GenBank/DDBJ databases">
        <title>Telomere length de novo assembly of all 7 chromosomes of the fungus, Metarhizium brunneum, using a novel assembly pipeline.</title>
        <authorList>
            <person name="Saud z."/>
            <person name="Kortsinoglou A."/>
            <person name="Kouvelis V.N."/>
            <person name="Butt T.M."/>
        </authorList>
    </citation>
    <scope>NUCLEOTIDE SEQUENCE [LARGE SCALE GENOMIC DNA]</scope>
    <source>
        <strain evidence="2 3">4556</strain>
    </source>
</reference>
<feature type="signal peptide" evidence="1">
    <location>
        <begin position="1"/>
        <end position="17"/>
    </location>
</feature>
<organism evidence="2 3">
    <name type="scientific">Metarhizium brunneum</name>
    <dbReference type="NCBI Taxonomy" id="500148"/>
    <lineage>
        <taxon>Eukaryota</taxon>
        <taxon>Fungi</taxon>
        <taxon>Dikarya</taxon>
        <taxon>Ascomycota</taxon>
        <taxon>Pezizomycotina</taxon>
        <taxon>Sordariomycetes</taxon>
        <taxon>Hypocreomycetidae</taxon>
        <taxon>Hypocreales</taxon>
        <taxon>Clavicipitaceae</taxon>
        <taxon>Metarhizium</taxon>
    </lineage>
</organism>